<keyword evidence="7" id="KW-1185">Reference proteome</keyword>
<evidence type="ECO:0000256" key="3">
    <source>
        <dbReference type="ARBA" id="ARBA00013252"/>
    </source>
</evidence>
<gene>
    <name evidence="6" type="ORF">SRAA_2309</name>
</gene>
<accession>A0A060NRI7</accession>
<dbReference type="HOGENOM" id="CLU_179139_0_0_4"/>
<evidence type="ECO:0000256" key="2">
    <source>
        <dbReference type="ARBA" id="ARBA00006472"/>
    </source>
</evidence>
<dbReference type="GO" id="GO:0006729">
    <property type="term" value="P:tetrahydrobiopterin biosynthetic process"/>
    <property type="evidence" value="ECO:0007669"/>
    <property type="project" value="InterPro"/>
</dbReference>
<proteinExistence type="inferred from homology"/>
<evidence type="ECO:0000313" key="7">
    <source>
        <dbReference type="Proteomes" id="UP000067461"/>
    </source>
</evidence>
<dbReference type="AlphaFoldDB" id="A0A060NRI7"/>
<protein>
    <recommendedName>
        <fullName evidence="3">4a-hydroxytetrahydrobiopterin dehydratase</fullName>
        <ecNumber evidence="3">4.2.1.96</ecNumber>
    </recommendedName>
</protein>
<dbReference type="EMBL" id="AP014568">
    <property type="protein sequence ID" value="BAO82163.1"/>
    <property type="molecule type" value="Genomic_DNA"/>
</dbReference>
<evidence type="ECO:0000256" key="5">
    <source>
        <dbReference type="SAM" id="MobiDB-lite"/>
    </source>
</evidence>
<comment type="similarity">
    <text evidence="2">Belongs to the pterin-4-alpha-carbinolamine dehydratase family.</text>
</comment>
<evidence type="ECO:0000313" key="6">
    <source>
        <dbReference type="EMBL" id="BAO82163.1"/>
    </source>
</evidence>
<keyword evidence="4" id="KW-0456">Lyase</keyword>
<dbReference type="Proteomes" id="UP000067461">
    <property type="component" value="Chromosome"/>
</dbReference>
<dbReference type="InterPro" id="IPR001533">
    <property type="entry name" value="Pterin_deHydtase"/>
</dbReference>
<comment type="catalytic activity">
    <reaction evidence="1">
        <text>(4aS,6R)-4a-hydroxy-L-erythro-5,6,7,8-tetrahydrobiopterin = (6R)-L-erythro-6,7-dihydrobiopterin + H2O</text>
        <dbReference type="Rhea" id="RHEA:11920"/>
        <dbReference type="ChEBI" id="CHEBI:15377"/>
        <dbReference type="ChEBI" id="CHEBI:15642"/>
        <dbReference type="ChEBI" id="CHEBI:43120"/>
        <dbReference type="EC" id="4.2.1.96"/>
    </reaction>
</comment>
<dbReference type="InterPro" id="IPR036428">
    <property type="entry name" value="PCD_sf"/>
</dbReference>
<reference evidence="6 7" key="1">
    <citation type="journal article" date="2014" name="Nat. Commun.">
        <title>Physiological and genomic features of highly alkaliphilic hydrogen-utilizing Betaproteobacteria from a continental serpentinizing site.</title>
        <authorList>
            <person name="Suzuki S."/>
            <person name="Kuenen J.G."/>
            <person name="Schipper K."/>
            <person name="van der Velde S."/>
            <person name="Ishii S."/>
            <person name="Wu A."/>
            <person name="Sorokin D.Y."/>
            <person name="Tenney A."/>
            <person name="Meng X.Y."/>
            <person name="Morrill P.L."/>
            <person name="Kamagata Y."/>
            <person name="Muyzer G."/>
            <person name="Nealson K.H."/>
        </authorList>
    </citation>
    <scope>NUCLEOTIDE SEQUENCE [LARGE SCALE GENOMIC DNA]</scope>
    <source>
        <strain evidence="6 7">A1</strain>
    </source>
</reference>
<evidence type="ECO:0000256" key="4">
    <source>
        <dbReference type="ARBA" id="ARBA00023239"/>
    </source>
</evidence>
<dbReference type="STRING" id="1458425.SRAA_2309"/>
<dbReference type="Gene3D" id="3.30.1360.20">
    <property type="entry name" value="Transcriptional coactivator/pterin dehydratase"/>
    <property type="match status" value="1"/>
</dbReference>
<feature type="region of interest" description="Disordered" evidence="5">
    <location>
        <begin position="1"/>
        <end position="23"/>
    </location>
</feature>
<organism evidence="6 7">
    <name type="scientific">Serpentinimonas raichei</name>
    <dbReference type="NCBI Taxonomy" id="1458425"/>
    <lineage>
        <taxon>Bacteria</taxon>
        <taxon>Pseudomonadati</taxon>
        <taxon>Pseudomonadota</taxon>
        <taxon>Betaproteobacteria</taxon>
        <taxon>Burkholderiales</taxon>
        <taxon>Comamonadaceae</taxon>
        <taxon>Serpentinimonas</taxon>
    </lineage>
</organism>
<name>A0A060NRI7_9BURK</name>
<dbReference type="EC" id="4.2.1.96" evidence="3"/>
<evidence type="ECO:0000256" key="1">
    <source>
        <dbReference type="ARBA" id="ARBA00001554"/>
    </source>
</evidence>
<dbReference type="SUPFAM" id="SSF55248">
    <property type="entry name" value="PCD-like"/>
    <property type="match status" value="1"/>
</dbReference>
<dbReference type="Pfam" id="PF01329">
    <property type="entry name" value="Pterin_4a"/>
    <property type="match status" value="1"/>
</dbReference>
<sequence length="102" mass="11140">MMEPTALESSKESARDAALSAAPGWQWSERPPSLFRRFQFGSYGQTRQFLDRLAEQSDALGVQPQNINFGTTYVNVTISASGPNLSESECRLAAELGRLATA</sequence>
<dbReference type="RefSeq" id="WP_231849289.1">
    <property type="nucleotide sequence ID" value="NZ_AP014568.1"/>
</dbReference>
<dbReference type="KEGG" id="cbaa:SRAA_2309"/>
<dbReference type="GO" id="GO:0008124">
    <property type="term" value="F:4-alpha-hydroxytetrahydrobiopterin dehydratase activity"/>
    <property type="evidence" value="ECO:0007669"/>
    <property type="project" value="UniProtKB-EC"/>
</dbReference>